<feature type="domain" description="Quinolinate phosphoribosyl transferase C-terminal" evidence="14">
    <location>
        <begin position="119"/>
        <end position="287"/>
    </location>
</feature>
<comment type="caution">
    <text evidence="16">The sequence shown here is derived from an EMBL/GenBank/DDBJ whole genome shotgun (WGS) entry which is preliminary data.</text>
</comment>
<feature type="binding site" evidence="13">
    <location>
        <begin position="251"/>
        <end position="253"/>
    </location>
    <ligand>
        <name>substrate</name>
    </ligand>
</feature>
<dbReference type="GO" id="GO:0005737">
    <property type="term" value="C:cytoplasm"/>
    <property type="evidence" value="ECO:0007669"/>
    <property type="project" value="TreeGrafter"/>
</dbReference>
<evidence type="ECO:0000256" key="2">
    <source>
        <dbReference type="ARBA" id="ARBA00004893"/>
    </source>
</evidence>
<evidence type="ECO:0000256" key="7">
    <source>
        <dbReference type="ARBA" id="ARBA00022676"/>
    </source>
</evidence>
<evidence type="ECO:0000256" key="11">
    <source>
        <dbReference type="ARBA" id="ARBA00069173"/>
    </source>
</evidence>
<evidence type="ECO:0000259" key="15">
    <source>
        <dbReference type="Pfam" id="PF02749"/>
    </source>
</evidence>
<dbReference type="Gene3D" id="3.20.20.70">
    <property type="entry name" value="Aldolase class I"/>
    <property type="match status" value="1"/>
</dbReference>
<dbReference type="InterPro" id="IPR022412">
    <property type="entry name" value="Quinolinate_PRibosylTrfase_N"/>
</dbReference>
<dbReference type="GO" id="GO:0034213">
    <property type="term" value="P:quinolinate catabolic process"/>
    <property type="evidence" value="ECO:0007669"/>
    <property type="project" value="TreeGrafter"/>
</dbReference>
<dbReference type="InterPro" id="IPR013785">
    <property type="entry name" value="Aldolase_TIM"/>
</dbReference>
<dbReference type="GO" id="GO:0004514">
    <property type="term" value="F:nicotinate-nucleotide diphosphorylase (carboxylating) activity"/>
    <property type="evidence" value="ECO:0007669"/>
    <property type="project" value="UniProtKB-EC"/>
</dbReference>
<dbReference type="InterPro" id="IPR004393">
    <property type="entry name" value="NadC"/>
</dbReference>
<dbReference type="Pfam" id="PF01729">
    <property type="entry name" value="QRPTase_C"/>
    <property type="match status" value="1"/>
</dbReference>
<dbReference type="InterPro" id="IPR037128">
    <property type="entry name" value="Quinolinate_PRibosylTase_N_sf"/>
</dbReference>
<feature type="binding site" evidence="13">
    <location>
        <position position="174"/>
    </location>
    <ligand>
        <name>substrate</name>
    </ligand>
</feature>
<dbReference type="Proteomes" id="UP000885797">
    <property type="component" value="Unassembled WGS sequence"/>
</dbReference>
<comment type="function">
    <text evidence="1">Involved in the catabolism of quinolinic acid (QA).</text>
</comment>
<dbReference type="GO" id="GO:0009435">
    <property type="term" value="P:NAD+ biosynthetic process"/>
    <property type="evidence" value="ECO:0007669"/>
    <property type="project" value="UniProtKB-UniPathway"/>
</dbReference>
<dbReference type="CDD" id="cd01572">
    <property type="entry name" value="QPRTase"/>
    <property type="match status" value="1"/>
</dbReference>
<dbReference type="InterPro" id="IPR002638">
    <property type="entry name" value="Quinolinate_PRibosylTrfase_C"/>
</dbReference>
<dbReference type="EC" id="2.4.2.19" evidence="5"/>
<feature type="binding site" evidence="13">
    <location>
        <position position="225"/>
    </location>
    <ligand>
        <name>substrate</name>
    </ligand>
</feature>
<dbReference type="FunFam" id="3.90.1170.20:FF:000001">
    <property type="entry name" value="Nicotinate-nucleotide diphosphorylase (Carboxylating)"/>
    <property type="match status" value="1"/>
</dbReference>
<accession>A0A7V2SYY5</accession>
<dbReference type="SUPFAM" id="SSF51690">
    <property type="entry name" value="Nicotinate/Quinolinate PRTase C-terminal domain-like"/>
    <property type="match status" value="1"/>
</dbReference>
<dbReference type="UniPathway" id="UPA00253">
    <property type="reaction ID" value="UER00331"/>
</dbReference>
<keyword evidence="6" id="KW-0662">Pyridine nucleotide biosynthesis</keyword>
<dbReference type="NCBIfam" id="TIGR00078">
    <property type="entry name" value="nadC"/>
    <property type="match status" value="1"/>
</dbReference>
<evidence type="ECO:0000256" key="8">
    <source>
        <dbReference type="ARBA" id="ARBA00022679"/>
    </source>
</evidence>
<evidence type="ECO:0000256" key="5">
    <source>
        <dbReference type="ARBA" id="ARBA00011944"/>
    </source>
</evidence>
<dbReference type="FunFam" id="3.20.20.70:FF:000030">
    <property type="entry name" value="Nicotinate-nucleotide pyrophosphorylase, carboxylating"/>
    <property type="match status" value="1"/>
</dbReference>
<dbReference type="PANTHER" id="PTHR32179">
    <property type="entry name" value="NICOTINATE-NUCLEOTIDE PYROPHOSPHORYLASE [CARBOXYLATING]"/>
    <property type="match status" value="1"/>
</dbReference>
<evidence type="ECO:0000313" key="16">
    <source>
        <dbReference type="EMBL" id="HFC46950.1"/>
    </source>
</evidence>
<proteinExistence type="inferred from homology"/>
<feature type="binding site" evidence="13">
    <location>
        <begin position="272"/>
        <end position="274"/>
    </location>
    <ligand>
        <name>substrate</name>
    </ligand>
</feature>
<reference evidence="16" key="1">
    <citation type="journal article" date="2020" name="mSystems">
        <title>Genome- and Community-Level Interaction Insights into Carbon Utilization and Element Cycling Functions of Hydrothermarchaeota in Hydrothermal Sediment.</title>
        <authorList>
            <person name="Zhou Z."/>
            <person name="Liu Y."/>
            <person name="Xu W."/>
            <person name="Pan J."/>
            <person name="Luo Z.H."/>
            <person name="Li M."/>
        </authorList>
    </citation>
    <scope>NUCLEOTIDE SEQUENCE [LARGE SCALE GENOMIC DNA]</scope>
    <source>
        <strain evidence="16">HyVt-503</strain>
    </source>
</reference>
<organism evidence="16">
    <name type="scientific">Dissulfuribacter thermophilus</name>
    <dbReference type="NCBI Taxonomy" id="1156395"/>
    <lineage>
        <taxon>Bacteria</taxon>
        <taxon>Pseudomonadati</taxon>
        <taxon>Thermodesulfobacteriota</taxon>
        <taxon>Dissulfuribacteria</taxon>
        <taxon>Dissulfuribacterales</taxon>
        <taxon>Dissulfuribacteraceae</taxon>
        <taxon>Dissulfuribacter</taxon>
    </lineage>
</organism>
<comment type="catalytic activity">
    <reaction evidence="10">
        <text>nicotinate beta-D-ribonucleotide + CO2 + diphosphate = quinolinate + 5-phospho-alpha-D-ribose 1-diphosphate + 2 H(+)</text>
        <dbReference type="Rhea" id="RHEA:12733"/>
        <dbReference type="ChEBI" id="CHEBI:15378"/>
        <dbReference type="ChEBI" id="CHEBI:16526"/>
        <dbReference type="ChEBI" id="CHEBI:29959"/>
        <dbReference type="ChEBI" id="CHEBI:33019"/>
        <dbReference type="ChEBI" id="CHEBI:57502"/>
        <dbReference type="ChEBI" id="CHEBI:58017"/>
        <dbReference type="EC" id="2.4.2.19"/>
    </reaction>
</comment>
<evidence type="ECO:0000256" key="9">
    <source>
        <dbReference type="ARBA" id="ARBA00033102"/>
    </source>
</evidence>
<feature type="binding site" evidence="13">
    <location>
        <position position="107"/>
    </location>
    <ligand>
        <name>substrate</name>
    </ligand>
</feature>
<evidence type="ECO:0000256" key="6">
    <source>
        <dbReference type="ARBA" id="ARBA00022642"/>
    </source>
</evidence>
<comment type="similarity">
    <text evidence="3 12">Belongs to the NadC/ModD family.</text>
</comment>
<dbReference type="SUPFAM" id="SSF54675">
    <property type="entry name" value="Nicotinate/Quinolinate PRTase N-terminal domain-like"/>
    <property type="match status" value="1"/>
</dbReference>
<protein>
    <recommendedName>
        <fullName evidence="11">Probable nicotinate-nucleotide pyrophosphorylase [carboxylating]</fullName>
        <ecNumber evidence="5">2.4.2.19</ecNumber>
    </recommendedName>
    <alternativeName>
        <fullName evidence="9">Quinolinate phosphoribosyltransferase [decarboxylating]</fullName>
    </alternativeName>
</protein>
<dbReference type="PIRSF" id="PIRSF006250">
    <property type="entry name" value="NadC_ModD"/>
    <property type="match status" value="1"/>
</dbReference>
<evidence type="ECO:0000256" key="4">
    <source>
        <dbReference type="ARBA" id="ARBA00011218"/>
    </source>
</evidence>
<dbReference type="Gene3D" id="3.90.1170.20">
    <property type="entry name" value="Quinolinate phosphoribosyl transferase, N-terminal domain"/>
    <property type="match status" value="1"/>
</dbReference>
<evidence type="ECO:0000256" key="10">
    <source>
        <dbReference type="ARBA" id="ARBA00047445"/>
    </source>
</evidence>
<comment type="pathway">
    <text evidence="2">Cofactor biosynthesis; NAD(+) biosynthesis; nicotinate D-ribonucleotide from quinolinate: step 1/1.</text>
</comment>
<evidence type="ECO:0000256" key="1">
    <source>
        <dbReference type="ARBA" id="ARBA00003237"/>
    </source>
</evidence>
<dbReference type="Pfam" id="PF02749">
    <property type="entry name" value="QRPTase_N"/>
    <property type="match status" value="1"/>
</dbReference>
<keyword evidence="8 12" id="KW-0808">Transferase</keyword>
<gene>
    <name evidence="16" type="primary">nadC</name>
    <name evidence="16" type="ORF">ENJ63_03625</name>
</gene>
<evidence type="ECO:0000259" key="14">
    <source>
        <dbReference type="Pfam" id="PF01729"/>
    </source>
</evidence>
<comment type="subunit">
    <text evidence="4">Hexamer formed by 3 homodimers.</text>
</comment>
<evidence type="ECO:0000256" key="12">
    <source>
        <dbReference type="PIRNR" id="PIRNR006250"/>
    </source>
</evidence>
<evidence type="ECO:0000256" key="13">
    <source>
        <dbReference type="PIRSR" id="PIRSR006250-1"/>
    </source>
</evidence>
<sequence>MFGKRGCDHSLPRPLLKRLVEDALQEDIPYGDLTTDVTIGGMGKAQAKIVAKEDLILAGCPCVSMVFHVLDPMVQVEFSFNDGDRVGRGQSICTLKGRVKSLLEGERVALNFLQRLSGIATLTHRFVQEVKGLSVRICDTRKTTPNLRLLEKYAVRMGGGHNHRYSLSDGILIKDNHIVACGGIREAVERARANAPHPYRIEVEVETLEGVKEAIGAGADAILLDNMSVSDLRCAVAMCRDLAPQVLLEASGGVTLENVREIAETGVDLISIGALTHSAPSVDISMDLLG</sequence>
<feature type="binding site" evidence="13">
    <location>
        <begin position="140"/>
        <end position="142"/>
    </location>
    <ligand>
        <name>substrate</name>
    </ligand>
</feature>
<name>A0A7V2SYY5_9BACT</name>
<dbReference type="AlphaFoldDB" id="A0A7V2SYY5"/>
<keyword evidence="7 12" id="KW-0328">Glycosyltransferase</keyword>
<feature type="domain" description="Quinolinate phosphoribosyl transferase N-terminal" evidence="15">
    <location>
        <begin position="32"/>
        <end position="117"/>
    </location>
</feature>
<dbReference type="InterPro" id="IPR027277">
    <property type="entry name" value="NadC/ModD"/>
</dbReference>
<dbReference type="EMBL" id="DRND01000285">
    <property type="protein sequence ID" value="HFC46950.1"/>
    <property type="molecule type" value="Genomic_DNA"/>
</dbReference>
<feature type="binding site" evidence="13">
    <location>
        <position position="204"/>
    </location>
    <ligand>
        <name>substrate</name>
    </ligand>
</feature>
<evidence type="ECO:0000256" key="3">
    <source>
        <dbReference type="ARBA" id="ARBA00009400"/>
    </source>
</evidence>
<dbReference type="InterPro" id="IPR036068">
    <property type="entry name" value="Nicotinate_pribotase-like_C"/>
</dbReference>
<dbReference type="PANTHER" id="PTHR32179:SF3">
    <property type="entry name" value="NICOTINATE-NUCLEOTIDE PYROPHOSPHORYLASE [CARBOXYLATING]"/>
    <property type="match status" value="1"/>
</dbReference>
<feature type="binding site" evidence="13">
    <location>
        <position position="164"/>
    </location>
    <ligand>
        <name>substrate</name>
    </ligand>
</feature>